<proteinExistence type="predicted"/>
<dbReference type="AlphaFoldDB" id="A0A559SLA9"/>
<organism evidence="1 2">
    <name type="scientific">Rhizobium mongolense USDA 1844</name>
    <dbReference type="NCBI Taxonomy" id="1079460"/>
    <lineage>
        <taxon>Bacteria</taxon>
        <taxon>Pseudomonadati</taxon>
        <taxon>Pseudomonadota</taxon>
        <taxon>Alphaproteobacteria</taxon>
        <taxon>Hyphomicrobiales</taxon>
        <taxon>Rhizobiaceae</taxon>
        <taxon>Rhizobium/Agrobacterium group</taxon>
        <taxon>Rhizobium</taxon>
    </lineage>
</organism>
<dbReference type="RefSeq" id="WP_028739485.1">
    <property type="nucleotide sequence ID" value="NZ_ATTQ01000004.1"/>
</dbReference>
<dbReference type="SUPFAM" id="SSF51126">
    <property type="entry name" value="Pectin lyase-like"/>
    <property type="match status" value="1"/>
</dbReference>
<comment type="caution">
    <text evidence="1">The sequence shown here is derived from an EMBL/GenBank/DDBJ whole genome shotgun (WGS) entry which is preliminary data.</text>
</comment>
<dbReference type="EMBL" id="VISO01000003">
    <property type="protein sequence ID" value="TVZ63140.1"/>
    <property type="molecule type" value="Genomic_DNA"/>
</dbReference>
<sequence length="533" mass="59218">MRVGPEGIHHAITRLEPGGKLHLNKGRYRSPITISGKRGSQTEPIVIRGPKAKIGSDVDFDGYRVTANKLAAAHQKAGSFPGVYFVADDAALVLKDCQWVIIEDLCFENCWPTAIYLDNCQHIFIRRVSFRGGTFAIGAAGPYTRHLLIEDCDWVQDVDSHGAADILSIRGKGHTRSDLSAADCTLWGKIPWKAVHGSRNEEGPVAVETDARAYDGDFFRAWTIAGYVVIRNNIIADAFNGVHFFNQASASTKANFARNVVIEDNWFLRVRDNAIEPEDFAWNWTIRRNKFVDCYMPFSFEMQQSGHFYVYGNLGWNLHIPGPDGDTHASGALFKLADHHQAGGPHYIFNNTWLLRGSIVKKKRISGFEHRNNLIGYAENAEKFKWTSCSPLGNNWSAEKVPATELEDRLIFERGCFTRSWNWLGIVFDGDLIGHPDFPAALRAAGYKIGFGAHSGIVKFTDETAGLPRGLRVPSPPAAQPFSIQLPDESWTIFNPANYVVGALQDGGVVAMDDPAFLGVWPRPRTKTSKANI</sequence>
<dbReference type="InterPro" id="IPR012334">
    <property type="entry name" value="Pectin_lyas_fold"/>
</dbReference>
<dbReference type="Gene3D" id="2.160.20.10">
    <property type="entry name" value="Single-stranded right-handed beta-helix, Pectin lyase-like"/>
    <property type="match status" value="1"/>
</dbReference>
<evidence type="ECO:0000313" key="1">
    <source>
        <dbReference type="EMBL" id="TVZ63140.1"/>
    </source>
</evidence>
<reference evidence="1 2" key="1">
    <citation type="submission" date="2019-06" db="EMBL/GenBank/DDBJ databases">
        <title>Pac Bio to generate improved reference genome sequences for organisms with transposon mutant libraries (support for FEBA project).</title>
        <authorList>
            <person name="Blow M."/>
        </authorList>
    </citation>
    <scope>NUCLEOTIDE SEQUENCE [LARGE SCALE GENOMIC DNA]</scope>
    <source>
        <strain evidence="1 2">USDA 1844</strain>
    </source>
</reference>
<protein>
    <recommendedName>
        <fullName evidence="3">Parallel beta helix pectate lyase-like protein</fullName>
    </recommendedName>
</protein>
<evidence type="ECO:0008006" key="3">
    <source>
        <dbReference type="Google" id="ProtNLM"/>
    </source>
</evidence>
<dbReference type="Proteomes" id="UP000319824">
    <property type="component" value="Unassembled WGS sequence"/>
</dbReference>
<dbReference type="InterPro" id="IPR011050">
    <property type="entry name" value="Pectin_lyase_fold/virulence"/>
</dbReference>
<gene>
    <name evidence="1" type="ORF">BCL32_3261</name>
</gene>
<accession>A0A559SLA9</accession>
<evidence type="ECO:0000313" key="2">
    <source>
        <dbReference type="Proteomes" id="UP000319824"/>
    </source>
</evidence>
<name>A0A559SLA9_9HYPH</name>